<dbReference type="Proteomes" id="UP000070810">
    <property type="component" value="Unassembled WGS sequence"/>
</dbReference>
<accession>A0A147ERN4</accession>
<evidence type="ECO:0000313" key="2">
    <source>
        <dbReference type="Proteomes" id="UP000070810"/>
    </source>
</evidence>
<dbReference type="PATRIC" id="fig|1079994.3.peg.62"/>
<evidence type="ECO:0000313" key="1">
    <source>
        <dbReference type="EMBL" id="KTR87063.1"/>
    </source>
</evidence>
<sequence length="111" mass="12418">MVIMSIMTKRDDLKVEVQKKIEAEVGPLTIDSIEYTVTHEVRGTVDGESVAVVVTQYPIGENPETYQGREMWRVDVLGGDGPLDRVQNPQESLALAFDSLNWNRVKASLSR</sequence>
<keyword evidence="2" id="KW-1185">Reference proteome</keyword>
<dbReference type="EMBL" id="LDRK01000010">
    <property type="protein sequence ID" value="KTR87063.1"/>
    <property type="molecule type" value="Genomic_DNA"/>
</dbReference>
<gene>
    <name evidence="1" type="ORF">NS354_01840</name>
</gene>
<protein>
    <submittedName>
        <fullName evidence="1">Uncharacterized protein</fullName>
    </submittedName>
</protein>
<reference evidence="1 2" key="1">
    <citation type="journal article" date="2016" name="Front. Microbiol.">
        <title>Genomic Resource of Rice Seed Associated Bacteria.</title>
        <authorList>
            <person name="Midha S."/>
            <person name="Bansal K."/>
            <person name="Sharma S."/>
            <person name="Kumar N."/>
            <person name="Patil P.P."/>
            <person name="Chaudhry V."/>
            <person name="Patil P.B."/>
        </authorList>
    </citation>
    <scope>NUCLEOTIDE SEQUENCE [LARGE SCALE GENOMIC DNA]</scope>
    <source>
        <strain evidence="1 2">NS354</strain>
    </source>
</reference>
<comment type="caution">
    <text evidence="1">The sequence shown here is derived from an EMBL/GenBank/DDBJ whole genome shotgun (WGS) entry which is preliminary data.</text>
</comment>
<proteinExistence type="predicted"/>
<organism evidence="1 2">
    <name type="scientific">Leucobacter chromiiresistens</name>
    <dbReference type="NCBI Taxonomy" id="1079994"/>
    <lineage>
        <taxon>Bacteria</taxon>
        <taxon>Bacillati</taxon>
        <taxon>Actinomycetota</taxon>
        <taxon>Actinomycetes</taxon>
        <taxon>Micrococcales</taxon>
        <taxon>Microbacteriaceae</taxon>
        <taxon>Leucobacter</taxon>
    </lineage>
</organism>
<name>A0A147ERN4_9MICO</name>
<dbReference type="AlphaFoldDB" id="A0A147ERN4"/>